<dbReference type="PROSITE" id="PS01117">
    <property type="entry name" value="HTH_MARR_1"/>
    <property type="match status" value="1"/>
</dbReference>
<dbReference type="InterPro" id="IPR039422">
    <property type="entry name" value="MarR/SlyA-like"/>
</dbReference>
<evidence type="ECO:0000313" key="5">
    <source>
        <dbReference type="EMBL" id="NYI66913.1"/>
    </source>
</evidence>
<dbReference type="RefSeq" id="WP_237248922.1">
    <property type="nucleotide sequence ID" value="NZ_JACBZP010000001.1"/>
</dbReference>
<dbReference type="PRINTS" id="PR00598">
    <property type="entry name" value="HTHMARR"/>
</dbReference>
<dbReference type="EMBL" id="JACBZP010000001">
    <property type="protein sequence ID" value="NYI66913.1"/>
    <property type="molecule type" value="Genomic_DNA"/>
</dbReference>
<keyword evidence="3" id="KW-0804">Transcription</keyword>
<name>A0A7Z0AC30_9MICO</name>
<evidence type="ECO:0000313" key="6">
    <source>
        <dbReference type="Proteomes" id="UP000539111"/>
    </source>
</evidence>
<reference evidence="5 6" key="1">
    <citation type="submission" date="2020-07" db="EMBL/GenBank/DDBJ databases">
        <title>Sequencing the genomes of 1000 actinobacteria strains.</title>
        <authorList>
            <person name="Klenk H.-P."/>
        </authorList>
    </citation>
    <scope>NUCLEOTIDE SEQUENCE [LARGE SCALE GENOMIC DNA]</scope>
    <source>
        <strain evidence="5 6">DSM 26341</strain>
    </source>
</reference>
<dbReference type="AlphaFoldDB" id="A0A7Z0AC30"/>
<dbReference type="GO" id="GO:0003677">
    <property type="term" value="F:DNA binding"/>
    <property type="evidence" value="ECO:0007669"/>
    <property type="project" value="UniProtKB-KW"/>
</dbReference>
<dbReference type="SMART" id="SM00347">
    <property type="entry name" value="HTH_MARR"/>
    <property type="match status" value="1"/>
</dbReference>
<keyword evidence="6" id="KW-1185">Reference proteome</keyword>
<protein>
    <submittedName>
        <fullName evidence="5">DNA-binding MarR family transcriptional regulator</fullName>
    </submittedName>
</protein>
<feature type="domain" description="HTH marR-type" evidence="4">
    <location>
        <begin position="31"/>
        <end position="167"/>
    </location>
</feature>
<dbReference type="InterPro" id="IPR036390">
    <property type="entry name" value="WH_DNA-bd_sf"/>
</dbReference>
<proteinExistence type="predicted"/>
<dbReference type="InterPro" id="IPR036388">
    <property type="entry name" value="WH-like_DNA-bd_sf"/>
</dbReference>
<dbReference type="InterPro" id="IPR000835">
    <property type="entry name" value="HTH_MarR-typ"/>
</dbReference>
<comment type="caution">
    <text evidence="5">The sequence shown here is derived from an EMBL/GenBank/DDBJ whole genome shotgun (WGS) entry which is preliminary data.</text>
</comment>
<dbReference type="PROSITE" id="PS50995">
    <property type="entry name" value="HTH_MARR_2"/>
    <property type="match status" value="1"/>
</dbReference>
<organism evidence="5 6">
    <name type="scientific">Spelaeicoccus albus</name>
    <dbReference type="NCBI Taxonomy" id="1280376"/>
    <lineage>
        <taxon>Bacteria</taxon>
        <taxon>Bacillati</taxon>
        <taxon>Actinomycetota</taxon>
        <taxon>Actinomycetes</taxon>
        <taxon>Micrococcales</taxon>
        <taxon>Brevibacteriaceae</taxon>
        <taxon>Spelaeicoccus</taxon>
    </lineage>
</organism>
<dbReference type="Pfam" id="PF01047">
    <property type="entry name" value="MarR"/>
    <property type="match status" value="1"/>
</dbReference>
<evidence type="ECO:0000259" key="4">
    <source>
        <dbReference type="PROSITE" id="PS50995"/>
    </source>
</evidence>
<dbReference type="InterPro" id="IPR023187">
    <property type="entry name" value="Tscrpt_reg_MarR-type_CS"/>
</dbReference>
<gene>
    <name evidence="5" type="ORF">BJY26_001219</name>
</gene>
<evidence type="ECO:0000256" key="3">
    <source>
        <dbReference type="ARBA" id="ARBA00023163"/>
    </source>
</evidence>
<dbReference type="GO" id="GO:0006950">
    <property type="term" value="P:response to stress"/>
    <property type="evidence" value="ECO:0007669"/>
    <property type="project" value="TreeGrafter"/>
</dbReference>
<evidence type="ECO:0000256" key="2">
    <source>
        <dbReference type="ARBA" id="ARBA00023125"/>
    </source>
</evidence>
<evidence type="ECO:0000256" key="1">
    <source>
        <dbReference type="ARBA" id="ARBA00023015"/>
    </source>
</evidence>
<dbReference type="PANTHER" id="PTHR33164:SF43">
    <property type="entry name" value="HTH-TYPE TRANSCRIPTIONAL REPRESSOR YETL"/>
    <property type="match status" value="1"/>
</dbReference>
<dbReference type="Proteomes" id="UP000539111">
    <property type="component" value="Unassembled WGS sequence"/>
</dbReference>
<keyword evidence="2 5" id="KW-0238">DNA-binding</keyword>
<dbReference type="SUPFAM" id="SSF46785">
    <property type="entry name" value="Winged helix' DNA-binding domain"/>
    <property type="match status" value="1"/>
</dbReference>
<sequence length="171" mass="18935">MHTSQSSPPLNQESDRAEQIAAADGTFRLLATDLASEIEFLTARARSVGTARANAMLAPLDLRVSSYCVLALACSDEGPSQRELAEFLHLDPSQIVSLVDRLEKRDAVRREPDARDRRSKVVAATTSGRELYDHARAAVREAEDQSMAPLTHEERLHLKALLRRVAFVSEE</sequence>
<accession>A0A7Z0AC30</accession>
<dbReference type="Gene3D" id="1.10.10.10">
    <property type="entry name" value="Winged helix-like DNA-binding domain superfamily/Winged helix DNA-binding domain"/>
    <property type="match status" value="1"/>
</dbReference>
<keyword evidence="1" id="KW-0805">Transcription regulation</keyword>
<dbReference type="GO" id="GO:0003700">
    <property type="term" value="F:DNA-binding transcription factor activity"/>
    <property type="evidence" value="ECO:0007669"/>
    <property type="project" value="InterPro"/>
</dbReference>
<dbReference type="PANTHER" id="PTHR33164">
    <property type="entry name" value="TRANSCRIPTIONAL REGULATOR, MARR FAMILY"/>
    <property type="match status" value="1"/>
</dbReference>